<dbReference type="SUPFAM" id="SSF53850">
    <property type="entry name" value="Periplasmic binding protein-like II"/>
    <property type="match status" value="1"/>
</dbReference>
<keyword evidence="3" id="KW-1185">Reference proteome</keyword>
<sequence>MRKLPAWPVLLAALLATAGPALADHFVIGVEDVDAAPIMSTGPDGELRGYVRDLLDRFASRHGHSFEYRPLPTRRLTAEHVAGRLDAVFPDNPNWKTTAKQGAHLVYSEPAVPFQDVVMVPAARRDQMPHELGIVRGYTPKRFQPLIEAGRLHVTEAGSPRRLIRMALAGRVDGVQVALPVARYQLMQLGQPGALVPGTALPAAPYEYHYRLSSARHAELVAQFDRFLHEEPAALAALQHRHGLDERFAADLSPTPR</sequence>
<feature type="signal peptide" evidence="1">
    <location>
        <begin position="1"/>
        <end position="23"/>
    </location>
</feature>
<proteinExistence type="predicted"/>
<accession>A0A4V2VSW0</accession>
<dbReference type="Proteomes" id="UP000295110">
    <property type="component" value="Unassembled WGS sequence"/>
</dbReference>
<protein>
    <submittedName>
        <fullName evidence="2">Extracellular solute-binding protein (Family 3)</fullName>
    </submittedName>
</protein>
<organism evidence="2 3">
    <name type="scientific">Roseateles saccharophilus</name>
    <name type="common">Pseudomonas saccharophila</name>
    <dbReference type="NCBI Taxonomy" id="304"/>
    <lineage>
        <taxon>Bacteria</taxon>
        <taxon>Pseudomonadati</taxon>
        <taxon>Pseudomonadota</taxon>
        <taxon>Betaproteobacteria</taxon>
        <taxon>Burkholderiales</taxon>
        <taxon>Sphaerotilaceae</taxon>
        <taxon>Roseateles</taxon>
    </lineage>
</organism>
<evidence type="ECO:0000313" key="2">
    <source>
        <dbReference type="EMBL" id="TCV03920.1"/>
    </source>
</evidence>
<feature type="chain" id="PRO_5020450957" evidence="1">
    <location>
        <begin position="24"/>
        <end position="257"/>
    </location>
</feature>
<dbReference type="AlphaFoldDB" id="A0A4V2VSW0"/>
<keyword evidence="1" id="KW-0732">Signal</keyword>
<comment type="caution">
    <text evidence="2">The sequence shown here is derived from an EMBL/GenBank/DDBJ whole genome shotgun (WGS) entry which is preliminary data.</text>
</comment>
<gene>
    <name evidence="2" type="ORF">EV671_1002182</name>
</gene>
<evidence type="ECO:0000256" key="1">
    <source>
        <dbReference type="SAM" id="SignalP"/>
    </source>
</evidence>
<dbReference type="OrthoDB" id="5416480at2"/>
<dbReference type="Gene3D" id="3.40.190.10">
    <property type="entry name" value="Periplasmic binding protein-like II"/>
    <property type="match status" value="2"/>
</dbReference>
<dbReference type="RefSeq" id="WP_132569750.1">
    <property type="nucleotide sequence ID" value="NZ_CBCSGL010000006.1"/>
</dbReference>
<name>A0A4V2VSW0_ROSSA</name>
<dbReference type="EMBL" id="SMBU01000002">
    <property type="protein sequence ID" value="TCV03920.1"/>
    <property type="molecule type" value="Genomic_DNA"/>
</dbReference>
<reference evidence="2 3" key="1">
    <citation type="submission" date="2019-03" db="EMBL/GenBank/DDBJ databases">
        <title>Genomic Encyclopedia of Type Strains, Phase IV (KMG-IV): sequencing the most valuable type-strain genomes for metagenomic binning, comparative biology and taxonomic classification.</title>
        <authorList>
            <person name="Goeker M."/>
        </authorList>
    </citation>
    <scope>NUCLEOTIDE SEQUENCE [LARGE SCALE GENOMIC DNA]</scope>
    <source>
        <strain evidence="2 3">DSM 654</strain>
    </source>
</reference>
<evidence type="ECO:0000313" key="3">
    <source>
        <dbReference type="Proteomes" id="UP000295110"/>
    </source>
</evidence>